<proteinExistence type="predicted"/>
<dbReference type="EMBL" id="JAAZON010000294">
    <property type="protein sequence ID" value="NMC62841.1"/>
    <property type="molecule type" value="Genomic_DNA"/>
</dbReference>
<dbReference type="AlphaFoldDB" id="A0A7X9FR79"/>
<name>A0A7X9FR79_9DELT</name>
<dbReference type="InterPro" id="IPR014057">
    <property type="entry name" value="HI1420"/>
</dbReference>
<evidence type="ECO:0000313" key="1">
    <source>
        <dbReference type="EMBL" id="NMC62841.1"/>
    </source>
</evidence>
<sequence>MKDLDYAAGYLIACLEEGEAVFLLGVRDVVEVQGEIRVLASKASLNRENFYDMFSQKGNPRLSSLTLVLDELGLGVKFCPKLGRRKAV</sequence>
<dbReference type="Pfam" id="PF21716">
    <property type="entry name" value="dnstrm_HI1420"/>
    <property type="match status" value="1"/>
</dbReference>
<accession>A0A7X9FR79</accession>
<evidence type="ECO:0000313" key="2">
    <source>
        <dbReference type="Proteomes" id="UP000524246"/>
    </source>
</evidence>
<organism evidence="1 2">
    <name type="scientific">SAR324 cluster bacterium</name>
    <dbReference type="NCBI Taxonomy" id="2024889"/>
    <lineage>
        <taxon>Bacteria</taxon>
        <taxon>Deltaproteobacteria</taxon>
        <taxon>SAR324 cluster</taxon>
    </lineage>
</organism>
<comment type="caution">
    <text evidence="1">The sequence shown here is derived from an EMBL/GenBank/DDBJ whole genome shotgun (WGS) entry which is preliminary data.</text>
</comment>
<dbReference type="Proteomes" id="UP000524246">
    <property type="component" value="Unassembled WGS sequence"/>
</dbReference>
<gene>
    <name evidence="1" type="ORF">GYA55_06690</name>
</gene>
<protein>
    <submittedName>
        <fullName evidence="1">Transcriptional regulator</fullName>
    </submittedName>
</protein>
<reference evidence="1 2" key="1">
    <citation type="journal article" date="2020" name="Biotechnol. Biofuels">
        <title>New insights from the biogas microbiome by comprehensive genome-resolved metagenomics of nearly 1600 species originating from multiple anaerobic digesters.</title>
        <authorList>
            <person name="Campanaro S."/>
            <person name="Treu L."/>
            <person name="Rodriguez-R L.M."/>
            <person name="Kovalovszki A."/>
            <person name="Ziels R.M."/>
            <person name="Maus I."/>
            <person name="Zhu X."/>
            <person name="Kougias P.G."/>
            <person name="Basile A."/>
            <person name="Luo G."/>
            <person name="Schluter A."/>
            <person name="Konstantinidis K.T."/>
            <person name="Angelidaki I."/>
        </authorList>
    </citation>
    <scope>NUCLEOTIDE SEQUENCE [LARGE SCALE GENOMIC DNA]</scope>
    <source>
        <strain evidence="1">AS27yjCOA_65</strain>
    </source>
</reference>